<accession>A0A1R1MK02</accession>
<dbReference type="InterPro" id="IPR001240">
    <property type="entry name" value="PRAI_dom"/>
</dbReference>
<keyword evidence="6 10" id="KW-0028">Amino-acid biosynthesis</keyword>
<dbReference type="PANTHER" id="PTHR42894">
    <property type="entry name" value="N-(5'-PHOSPHORIBOSYL)ANTHRANILATE ISOMERASE"/>
    <property type="match status" value="1"/>
</dbReference>
<reference evidence="12 13" key="1">
    <citation type="submission" date="2016-10" db="EMBL/GenBank/DDBJ databases">
        <title>Genome sequence of a sulfur-reducing bacterium Desulfurobacterium indicum K6013.</title>
        <authorList>
            <person name="Cao J."/>
            <person name="Shao Z."/>
            <person name="Alain K."/>
            <person name="Jebbar M."/>
        </authorList>
    </citation>
    <scope>NUCLEOTIDE SEQUENCE [LARGE SCALE GENOMIC DNA]</scope>
    <source>
        <strain evidence="12 13">K6013</strain>
    </source>
</reference>
<proteinExistence type="inferred from homology"/>
<evidence type="ECO:0000256" key="4">
    <source>
        <dbReference type="ARBA" id="ARBA00012572"/>
    </source>
</evidence>
<dbReference type="InterPro" id="IPR011060">
    <property type="entry name" value="RibuloseP-bd_barrel"/>
</dbReference>
<evidence type="ECO:0000256" key="2">
    <source>
        <dbReference type="ARBA" id="ARBA00004664"/>
    </source>
</evidence>
<dbReference type="Gene3D" id="3.20.20.70">
    <property type="entry name" value="Aldolase class I"/>
    <property type="match status" value="1"/>
</dbReference>
<evidence type="ECO:0000256" key="9">
    <source>
        <dbReference type="ARBA" id="ARBA00023235"/>
    </source>
</evidence>
<sequence length="209" mass="23103">MVKVKVCGITNLEDAMTAINAGADAVGFIMFKGSKRYISPMEVRHITKELPPFVTKVGVFVNEDRASVLEILSYAGLDFAQLHGNETPDYCRYIGEKRVIKVFRFNSIEEVKKVKDYENVASSILLDTFSKENFGGTGKSFDWNIAKKAKEISKLPLILSGGLNNENVSEAIKTVEPFAVDVCSGVELHPGKKDKEAVENFIKVSKCMA</sequence>
<evidence type="ECO:0000256" key="10">
    <source>
        <dbReference type="HAMAP-Rule" id="MF_00135"/>
    </source>
</evidence>
<dbReference type="NCBIfam" id="NF002298">
    <property type="entry name" value="PRK01222.1-4"/>
    <property type="match status" value="1"/>
</dbReference>
<evidence type="ECO:0000256" key="6">
    <source>
        <dbReference type="ARBA" id="ARBA00022605"/>
    </source>
</evidence>
<comment type="caution">
    <text evidence="12">The sequence shown here is derived from an EMBL/GenBank/DDBJ whole genome shotgun (WGS) entry which is preliminary data.</text>
</comment>
<comment type="catalytic activity">
    <reaction evidence="1 10">
        <text>N-(5-phospho-beta-D-ribosyl)anthranilate = 1-(2-carboxyphenylamino)-1-deoxy-D-ribulose 5-phosphate</text>
        <dbReference type="Rhea" id="RHEA:21540"/>
        <dbReference type="ChEBI" id="CHEBI:18277"/>
        <dbReference type="ChEBI" id="CHEBI:58613"/>
        <dbReference type="EC" id="5.3.1.24"/>
    </reaction>
</comment>
<dbReference type="EMBL" id="MOEN01000026">
    <property type="protein sequence ID" value="OMH40142.1"/>
    <property type="molecule type" value="Genomic_DNA"/>
</dbReference>
<dbReference type="EC" id="5.3.1.24" evidence="4 10"/>
<evidence type="ECO:0000313" key="12">
    <source>
        <dbReference type="EMBL" id="OMH40142.1"/>
    </source>
</evidence>
<comment type="pathway">
    <text evidence="2 10">Amino-acid biosynthesis; L-tryptophan biosynthesis; L-tryptophan from chorismate: step 3/5.</text>
</comment>
<keyword evidence="13" id="KW-1185">Reference proteome</keyword>
<dbReference type="InterPro" id="IPR013785">
    <property type="entry name" value="Aldolase_TIM"/>
</dbReference>
<comment type="similarity">
    <text evidence="3 10">Belongs to the TrpF family.</text>
</comment>
<evidence type="ECO:0000256" key="3">
    <source>
        <dbReference type="ARBA" id="ARBA00007571"/>
    </source>
</evidence>
<protein>
    <recommendedName>
        <fullName evidence="5 10">N-(5'-phosphoribosyl)anthranilate isomerase</fullName>
        <shortName evidence="10">PRAI</shortName>
        <ecNumber evidence="4 10">5.3.1.24</ecNumber>
    </recommendedName>
</protein>
<evidence type="ECO:0000256" key="5">
    <source>
        <dbReference type="ARBA" id="ARBA00022272"/>
    </source>
</evidence>
<keyword evidence="8 10" id="KW-0057">Aromatic amino acid biosynthesis</keyword>
<dbReference type="GO" id="GO:0000162">
    <property type="term" value="P:L-tryptophan biosynthetic process"/>
    <property type="evidence" value="ECO:0007669"/>
    <property type="project" value="UniProtKB-UniRule"/>
</dbReference>
<dbReference type="InterPro" id="IPR044643">
    <property type="entry name" value="TrpF_fam"/>
</dbReference>
<evidence type="ECO:0000256" key="7">
    <source>
        <dbReference type="ARBA" id="ARBA00022822"/>
    </source>
</evidence>
<name>A0A1R1MK02_9BACT</name>
<dbReference type="CDD" id="cd00405">
    <property type="entry name" value="PRAI"/>
    <property type="match status" value="1"/>
</dbReference>
<dbReference type="STRING" id="1914305.BLW93_06725"/>
<dbReference type="Pfam" id="PF00697">
    <property type="entry name" value="PRAI"/>
    <property type="match status" value="1"/>
</dbReference>
<dbReference type="OrthoDB" id="9786954at2"/>
<evidence type="ECO:0000256" key="8">
    <source>
        <dbReference type="ARBA" id="ARBA00023141"/>
    </source>
</evidence>
<evidence type="ECO:0000256" key="1">
    <source>
        <dbReference type="ARBA" id="ARBA00001164"/>
    </source>
</evidence>
<dbReference type="HAMAP" id="MF_00135">
    <property type="entry name" value="PRAI"/>
    <property type="match status" value="1"/>
</dbReference>
<evidence type="ECO:0000259" key="11">
    <source>
        <dbReference type="Pfam" id="PF00697"/>
    </source>
</evidence>
<gene>
    <name evidence="10" type="primary">trpF</name>
    <name evidence="12" type="ORF">BLW93_06725</name>
</gene>
<dbReference type="FunFam" id="3.20.20.70:FF:000075">
    <property type="entry name" value="Tryptophan biosynthesis protein TRP1"/>
    <property type="match status" value="1"/>
</dbReference>
<keyword evidence="7 10" id="KW-0822">Tryptophan biosynthesis</keyword>
<dbReference type="GO" id="GO:0004640">
    <property type="term" value="F:phosphoribosylanthranilate isomerase activity"/>
    <property type="evidence" value="ECO:0007669"/>
    <property type="project" value="UniProtKB-UniRule"/>
</dbReference>
<evidence type="ECO:0000313" key="13">
    <source>
        <dbReference type="Proteomes" id="UP000187408"/>
    </source>
</evidence>
<dbReference type="PANTHER" id="PTHR42894:SF1">
    <property type="entry name" value="N-(5'-PHOSPHORIBOSYL)ANTHRANILATE ISOMERASE"/>
    <property type="match status" value="1"/>
</dbReference>
<dbReference type="AlphaFoldDB" id="A0A1R1MK02"/>
<dbReference type="Proteomes" id="UP000187408">
    <property type="component" value="Unassembled WGS sequence"/>
</dbReference>
<dbReference type="SUPFAM" id="SSF51366">
    <property type="entry name" value="Ribulose-phoshate binding barrel"/>
    <property type="match status" value="1"/>
</dbReference>
<feature type="domain" description="N-(5'phosphoribosyl) anthranilate isomerase (PRAI)" evidence="11">
    <location>
        <begin position="4"/>
        <end position="203"/>
    </location>
</feature>
<organism evidence="12 13">
    <name type="scientific">Desulfurobacterium indicum</name>
    <dbReference type="NCBI Taxonomy" id="1914305"/>
    <lineage>
        <taxon>Bacteria</taxon>
        <taxon>Pseudomonadati</taxon>
        <taxon>Aquificota</taxon>
        <taxon>Aquificia</taxon>
        <taxon>Desulfurobacteriales</taxon>
        <taxon>Desulfurobacteriaceae</taxon>
        <taxon>Desulfurobacterium</taxon>
    </lineage>
</organism>
<dbReference type="RefSeq" id="WP_076713331.1">
    <property type="nucleotide sequence ID" value="NZ_MOEN01000026.1"/>
</dbReference>
<dbReference type="UniPathway" id="UPA00035">
    <property type="reaction ID" value="UER00042"/>
</dbReference>
<keyword evidence="9 10" id="KW-0413">Isomerase</keyword>